<dbReference type="CDD" id="cd00118">
    <property type="entry name" value="LysM"/>
    <property type="match status" value="2"/>
</dbReference>
<evidence type="ECO:0000259" key="4">
    <source>
        <dbReference type="PROSITE" id="PS51910"/>
    </source>
</evidence>
<keyword evidence="6" id="KW-1185">Reference proteome</keyword>
<dbReference type="InterPro" id="IPR041704">
    <property type="entry name" value="CFLE_GH18"/>
</dbReference>
<dbReference type="InterPro" id="IPR036779">
    <property type="entry name" value="LysM_dom_sf"/>
</dbReference>
<feature type="domain" description="GH18" evidence="4">
    <location>
        <begin position="101"/>
        <end position="421"/>
    </location>
</feature>
<evidence type="ECO:0000259" key="3">
    <source>
        <dbReference type="PROSITE" id="PS51782"/>
    </source>
</evidence>
<dbReference type="InterPro" id="IPR017853">
    <property type="entry name" value="GH"/>
</dbReference>
<dbReference type="PANTHER" id="PTHR46066">
    <property type="entry name" value="CHITINASE DOMAIN-CONTAINING PROTEIN 1 FAMILY MEMBER"/>
    <property type="match status" value="1"/>
</dbReference>
<dbReference type="GO" id="GO:0012505">
    <property type="term" value="C:endomembrane system"/>
    <property type="evidence" value="ECO:0007669"/>
    <property type="project" value="TreeGrafter"/>
</dbReference>
<dbReference type="AlphaFoldDB" id="A0A544STW6"/>
<dbReference type="Pfam" id="PF01476">
    <property type="entry name" value="LysM"/>
    <property type="match status" value="2"/>
</dbReference>
<evidence type="ECO:0000313" key="6">
    <source>
        <dbReference type="Proteomes" id="UP000317316"/>
    </source>
</evidence>
<proteinExistence type="predicted"/>
<dbReference type="SMART" id="SM00257">
    <property type="entry name" value="LysM"/>
    <property type="match status" value="2"/>
</dbReference>
<dbReference type="Gene3D" id="3.10.50.10">
    <property type="match status" value="1"/>
</dbReference>
<keyword evidence="2" id="KW-0326">Glycosidase</keyword>
<organism evidence="5 6">
    <name type="scientific">Psychrobacillus lasiicapitis</name>
    <dbReference type="NCBI Taxonomy" id="1636719"/>
    <lineage>
        <taxon>Bacteria</taxon>
        <taxon>Bacillati</taxon>
        <taxon>Bacillota</taxon>
        <taxon>Bacilli</taxon>
        <taxon>Bacillales</taxon>
        <taxon>Bacillaceae</taxon>
        <taxon>Psychrobacillus</taxon>
    </lineage>
</organism>
<keyword evidence="1" id="KW-0378">Hydrolase</keyword>
<dbReference type="InterPro" id="IPR029070">
    <property type="entry name" value="Chitinase_insertion_sf"/>
</dbReference>
<feature type="domain" description="LysM" evidence="3">
    <location>
        <begin position="4"/>
        <end position="47"/>
    </location>
</feature>
<dbReference type="EMBL" id="VDGH01000015">
    <property type="protein sequence ID" value="TQR08662.1"/>
    <property type="molecule type" value="Genomic_DNA"/>
</dbReference>
<sequence length="421" mass="47793">MCIFIYVVKTGDSLFSIANKYQVLMDSIRAINDLTTESLVVGQDLLIPTNIYIVQPGDSLYTISRMSFISMEKIRLYNGLHSDVLMIGTKLYLPPRTKYSAENLSYITPSTPDRNTRLIERYAPINTFLGIFEYHVLEDGSLSLLDDQQMIQTARESRVAPLAVVTNLTSTGFSPELTRRVLGSTEIRNRVINNIYQLVKNKNYAGVNIDFEQVPEELRDLYTGFLHTLRARLSPEGYYISVAVPPKTSDNIPWLRGYDYGGIGASVDFVFIMAYDFHEASSPPGPVAPITEVRKTIQFALQHMNRNKIILGVPRYGYDWTMDYGNVVSARAVSVAEAVETAMISQVPISYSTEYQQPFYQYLDIKGKRHIVWYEDSRARAEKLELVVEYRLKGAGAWQLGLQFAQSAILVEEFFNTKKVL</sequence>
<dbReference type="SMART" id="SM00636">
    <property type="entry name" value="Glyco_18"/>
    <property type="match status" value="1"/>
</dbReference>
<accession>A0A544STW6</accession>
<evidence type="ECO:0000313" key="5">
    <source>
        <dbReference type="EMBL" id="TQR08662.1"/>
    </source>
</evidence>
<dbReference type="InterPro" id="IPR018392">
    <property type="entry name" value="LysM"/>
</dbReference>
<dbReference type="InterPro" id="IPR011583">
    <property type="entry name" value="Chitinase_II/V-like_cat"/>
</dbReference>
<dbReference type="InterPro" id="IPR001223">
    <property type="entry name" value="Glyco_hydro18_cat"/>
</dbReference>
<dbReference type="SUPFAM" id="SSF54106">
    <property type="entry name" value="LysM domain"/>
    <property type="match status" value="2"/>
</dbReference>
<reference evidence="5 6" key="1">
    <citation type="submission" date="2019-05" db="EMBL/GenBank/DDBJ databases">
        <title>Psychrobacillus vulpis sp. nov., a new species isolated from feces of a red fox that inhabits in The Tablas de Daimiel Natural Park, Albacete, Spain.</title>
        <authorList>
            <person name="Rodriguez M."/>
            <person name="Reina J.C."/>
            <person name="Bejar V."/>
            <person name="Llamas I."/>
        </authorList>
    </citation>
    <scope>NUCLEOTIDE SEQUENCE [LARGE SCALE GENOMIC DNA]</scope>
    <source>
        <strain evidence="5 6">NEAU-3TGS17</strain>
    </source>
</reference>
<dbReference type="PROSITE" id="PS51910">
    <property type="entry name" value="GH18_2"/>
    <property type="match status" value="1"/>
</dbReference>
<protein>
    <submittedName>
        <fullName evidence="5">LysM peptidoglycan-binding domain-containing protein</fullName>
    </submittedName>
</protein>
<dbReference type="Gene3D" id="3.20.20.80">
    <property type="entry name" value="Glycosidases"/>
    <property type="match status" value="1"/>
</dbReference>
<evidence type="ECO:0000256" key="2">
    <source>
        <dbReference type="ARBA" id="ARBA00023295"/>
    </source>
</evidence>
<dbReference type="GO" id="GO:0005975">
    <property type="term" value="P:carbohydrate metabolic process"/>
    <property type="evidence" value="ECO:0007669"/>
    <property type="project" value="InterPro"/>
</dbReference>
<dbReference type="GO" id="GO:0016798">
    <property type="term" value="F:hydrolase activity, acting on glycosyl bonds"/>
    <property type="evidence" value="ECO:0007669"/>
    <property type="project" value="UniProtKB-KW"/>
</dbReference>
<dbReference type="Proteomes" id="UP000317316">
    <property type="component" value="Unassembled WGS sequence"/>
</dbReference>
<dbReference type="Pfam" id="PF00704">
    <property type="entry name" value="Glyco_hydro_18"/>
    <property type="match status" value="1"/>
</dbReference>
<dbReference type="Gene3D" id="3.10.350.10">
    <property type="entry name" value="LysM domain"/>
    <property type="match status" value="2"/>
</dbReference>
<comment type="caution">
    <text evidence="5">The sequence shown here is derived from an EMBL/GenBank/DDBJ whole genome shotgun (WGS) entry which is preliminary data.</text>
</comment>
<name>A0A544STW6_9BACI</name>
<dbReference type="GO" id="GO:0070492">
    <property type="term" value="F:oligosaccharide binding"/>
    <property type="evidence" value="ECO:0007669"/>
    <property type="project" value="TreeGrafter"/>
</dbReference>
<dbReference type="PROSITE" id="PS51782">
    <property type="entry name" value="LYSM"/>
    <property type="match status" value="2"/>
</dbReference>
<dbReference type="GO" id="GO:0008061">
    <property type="term" value="F:chitin binding"/>
    <property type="evidence" value="ECO:0007669"/>
    <property type="project" value="InterPro"/>
</dbReference>
<dbReference type="SUPFAM" id="SSF51445">
    <property type="entry name" value="(Trans)glycosidases"/>
    <property type="match status" value="1"/>
</dbReference>
<feature type="domain" description="LysM" evidence="3">
    <location>
        <begin position="50"/>
        <end position="93"/>
    </location>
</feature>
<gene>
    <name evidence="5" type="ORF">FG382_20840</name>
</gene>
<evidence type="ECO:0000256" key="1">
    <source>
        <dbReference type="ARBA" id="ARBA00022801"/>
    </source>
</evidence>
<dbReference type="OrthoDB" id="9769314at2"/>
<dbReference type="CDD" id="cd02874">
    <property type="entry name" value="GH18_CFLE_spore_hydrolase"/>
    <property type="match status" value="1"/>
</dbReference>
<dbReference type="PANTHER" id="PTHR46066:SF2">
    <property type="entry name" value="CHITINASE DOMAIN-CONTAINING PROTEIN 1"/>
    <property type="match status" value="1"/>
</dbReference>